<reference evidence="1" key="1">
    <citation type="journal article" date="2020" name="Stud. Mycol.">
        <title>101 Dothideomycetes genomes: a test case for predicting lifestyles and emergence of pathogens.</title>
        <authorList>
            <person name="Haridas S."/>
            <person name="Albert R."/>
            <person name="Binder M."/>
            <person name="Bloem J."/>
            <person name="Labutti K."/>
            <person name="Salamov A."/>
            <person name="Andreopoulos B."/>
            <person name="Baker S."/>
            <person name="Barry K."/>
            <person name="Bills G."/>
            <person name="Bluhm B."/>
            <person name="Cannon C."/>
            <person name="Castanera R."/>
            <person name="Culley D."/>
            <person name="Daum C."/>
            <person name="Ezra D."/>
            <person name="Gonzalez J."/>
            <person name="Henrissat B."/>
            <person name="Kuo A."/>
            <person name="Liang C."/>
            <person name="Lipzen A."/>
            <person name="Lutzoni F."/>
            <person name="Magnuson J."/>
            <person name="Mondo S."/>
            <person name="Nolan M."/>
            <person name="Ohm R."/>
            <person name="Pangilinan J."/>
            <person name="Park H.-J."/>
            <person name="Ramirez L."/>
            <person name="Alfaro M."/>
            <person name="Sun H."/>
            <person name="Tritt A."/>
            <person name="Yoshinaga Y."/>
            <person name="Zwiers L.-H."/>
            <person name="Turgeon B."/>
            <person name="Goodwin S."/>
            <person name="Spatafora J."/>
            <person name="Crous P."/>
            <person name="Grigoriev I."/>
        </authorList>
    </citation>
    <scope>NUCLEOTIDE SEQUENCE</scope>
    <source>
        <strain evidence="1">CBS 116005</strain>
    </source>
</reference>
<keyword evidence="2" id="KW-1185">Reference proteome</keyword>
<protein>
    <submittedName>
        <fullName evidence="1">Uncharacterized protein</fullName>
    </submittedName>
</protein>
<accession>A0A6G1LAW7</accession>
<organism evidence="1 2">
    <name type="scientific">Teratosphaeria nubilosa</name>
    <dbReference type="NCBI Taxonomy" id="161662"/>
    <lineage>
        <taxon>Eukaryota</taxon>
        <taxon>Fungi</taxon>
        <taxon>Dikarya</taxon>
        <taxon>Ascomycota</taxon>
        <taxon>Pezizomycotina</taxon>
        <taxon>Dothideomycetes</taxon>
        <taxon>Dothideomycetidae</taxon>
        <taxon>Mycosphaerellales</taxon>
        <taxon>Teratosphaeriaceae</taxon>
        <taxon>Teratosphaeria</taxon>
    </lineage>
</organism>
<dbReference type="EMBL" id="ML995829">
    <property type="protein sequence ID" value="KAF2769986.1"/>
    <property type="molecule type" value="Genomic_DNA"/>
</dbReference>
<proteinExistence type="predicted"/>
<dbReference type="Proteomes" id="UP000799436">
    <property type="component" value="Unassembled WGS sequence"/>
</dbReference>
<evidence type="ECO:0000313" key="1">
    <source>
        <dbReference type="EMBL" id="KAF2769986.1"/>
    </source>
</evidence>
<sequence length="134" mass="14815">MSCRAFGFTTLRSVWSSSTQTSRKPAVVAAFCSSNASVAIVVISLQLEIENCQGQTGARWSEAGQQVGMEDREGCAEYVANVPVPDRVCLPRPRYPGLQLFQQLLEEYRGDTLGRRSTTLPPQDMTIRMAIKSR</sequence>
<gene>
    <name evidence="1" type="ORF">EJ03DRAFT_83015</name>
</gene>
<evidence type="ECO:0000313" key="2">
    <source>
        <dbReference type="Proteomes" id="UP000799436"/>
    </source>
</evidence>
<dbReference type="AlphaFoldDB" id="A0A6G1LAW7"/>
<name>A0A6G1LAW7_9PEZI</name>